<organism evidence="1 2">
    <name type="scientific">Brucella oryzae</name>
    <dbReference type="NCBI Taxonomy" id="335286"/>
    <lineage>
        <taxon>Bacteria</taxon>
        <taxon>Pseudomonadati</taxon>
        <taxon>Pseudomonadota</taxon>
        <taxon>Alphaproteobacteria</taxon>
        <taxon>Hyphomicrobiales</taxon>
        <taxon>Brucellaceae</taxon>
        <taxon>Brucella/Ochrobactrum group</taxon>
        <taxon>Brucella</taxon>
    </lineage>
</organism>
<sequence>MVRSSRISTSSAQVDGQSCGQAEWPILIFEIGACWFISPFYSKPLLTETNFYRKIIAVTK</sequence>
<name>A0A2S7J626_9HYPH</name>
<dbReference type="EMBL" id="PTRC01000001">
    <property type="protein sequence ID" value="PQA75650.1"/>
    <property type="molecule type" value="Genomic_DNA"/>
</dbReference>
<reference evidence="1 2" key="1">
    <citation type="submission" date="2018-02" db="EMBL/GenBank/DDBJ databases">
        <title>Draft genome sequence of Ochrobactrum oryzae found in Brazil.</title>
        <authorList>
            <person name="Cerdeira L."/>
            <person name="Andrade F."/>
            <person name="Zacariotto T."/>
            <person name="Barbosa B."/>
            <person name="Santos S."/>
            <person name="Cassetari V."/>
            <person name="Lincopan N."/>
        </authorList>
    </citation>
    <scope>NUCLEOTIDE SEQUENCE [LARGE SCALE GENOMIC DNA]</scope>
    <source>
        <strain evidence="1 2">OA447</strain>
    </source>
</reference>
<accession>A0A2S7J626</accession>
<evidence type="ECO:0000313" key="1">
    <source>
        <dbReference type="EMBL" id="PQA75650.1"/>
    </source>
</evidence>
<dbReference type="AlphaFoldDB" id="A0A2S7J626"/>
<proteinExistence type="predicted"/>
<comment type="caution">
    <text evidence="1">The sequence shown here is derived from an EMBL/GenBank/DDBJ whole genome shotgun (WGS) entry which is preliminary data.</text>
</comment>
<dbReference type="Proteomes" id="UP000238493">
    <property type="component" value="Unassembled WGS sequence"/>
</dbReference>
<protein>
    <submittedName>
        <fullName evidence="1">Uncharacterized protein</fullName>
    </submittedName>
</protein>
<keyword evidence="2" id="KW-1185">Reference proteome</keyword>
<gene>
    <name evidence="1" type="ORF">C3731_00340</name>
</gene>
<evidence type="ECO:0000313" key="2">
    <source>
        <dbReference type="Proteomes" id="UP000238493"/>
    </source>
</evidence>